<dbReference type="GO" id="GO:0006046">
    <property type="term" value="P:N-acetylglucosamine catabolic process"/>
    <property type="evidence" value="ECO:0007669"/>
    <property type="project" value="TreeGrafter"/>
</dbReference>
<evidence type="ECO:0000256" key="1">
    <source>
        <dbReference type="ARBA" id="ARBA00010716"/>
    </source>
</evidence>
<feature type="domain" description="Amidohydrolase-related" evidence="3">
    <location>
        <begin position="12"/>
        <end position="121"/>
    </location>
</feature>
<dbReference type="InterPro" id="IPR032466">
    <property type="entry name" value="Metal_Hydrolase"/>
</dbReference>
<keyword evidence="2 4" id="KW-0378">Hydrolase</keyword>
<dbReference type="Gene3D" id="3.20.20.140">
    <property type="entry name" value="Metal-dependent hydrolases"/>
    <property type="match status" value="1"/>
</dbReference>
<protein>
    <submittedName>
        <fullName evidence="4">Amidohydrolase family protein</fullName>
    </submittedName>
</protein>
<accession>A0A6G4QYL9</accession>
<dbReference type="SUPFAM" id="SSF51338">
    <property type="entry name" value="Composite domain of metallo-dependent hydrolases"/>
    <property type="match status" value="1"/>
</dbReference>
<dbReference type="InterPro" id="IPR006680">
    <property type="entry name" value="Amidohydro-rel"/>
</dbReference>
<comment type="caution">
    <text evidence="4">The sequence shown here is derived from an EMBL/GenBank/DDBJ whole genome shotgun (WGS) entry which is preliminary data.</text>
</comment>
<dbReference type="PANTHER" id="PTHR11113:SF14">
    <property type="entry name" value="N-ACETYLGLUCOSAMINE-6-PHOSPHATE DEACETYLASE"/>
    <property type="match status" value="1"/>
</dbReference>
<dbReference type="PANTHER" id="PTHR11113">
    <property type="entry name" value="N-ACETYLGLUCOSAMINE-6-PHOSPHATE DEACETYLASE"/>
    <property type="match status" value="1"/>
</dbReference>
<dbReference type="RefSeq" id="WP_165258934.1">
    <property type="nucleotide sequence ID" value="NZ_JAAKGT010000004.1"/>
</dbReference>
<name>A0A6G4QYL9_9CAUL</name>
<proteinExistence type="inferred from homology"/>
<dbReference type="GO" id="GO:0008448">
    <property type="term" value="F:N-acetylglucosamine-6-phosphate deacetylase activity"/>
    <property type="evidence" value="ECO:0007669"/>
    <property type="project" value="TreeGrafter"/>
</dbReference>
<dbReference type="AlphaFoldDB" id="A0A6G4QYL9"/>
<sequence>RIALRTRPLDRFMLVTDAMPTVGMADKRFTLQGQAITVQDGVCVGPGGTLAGSDLDMIGAVRNAVDMLGLSLDEAVMTASSAPAAFLGLAAQRGTIAPGMAADLVLLDDQRNVVRTWIDGRS</sequence>
<evidence type="ECO:0000313" key="4">
    <source>
        <dbReference type="EMBL" id="NGM50335.1"/>
    </source>
</evidence>
<evidence type="ECO:0000259" key="3">
    <source>
        <dbReference type="Pfam" id="PF01979"/>
    </source>
</evidence>
<comment type="similarity">
    <text evidence="1">Belongs to the metallo-dependent hydrolases superfamily. NagA family.</text>
</comment>
<dbReference type="InterPro" id="IPR011059">
    <property type="entry name" value="Metal-dep_hydrolase_composite"/>
</dbReference>
<organism evidence="4">
    <name type="scientific">Caulobacter sp. 602-2</name>
    <dbReference type="NCBI Taxonomy" id="2710887"/>
    <lineage>
        <taxon>Bacteria</taxon>
        <taxon>Pseudomonadati</taxon>
        <taxon>Pseudomonadota</taxon>
        <taxon>Alphaproteobacteria</taxon>
        <taxon>Caulobacterales</taxon>
        <taxon>Caulobacteraceae</taxon>
        <taxon>Caulobacter</taxon>
    </lineage>
</organism>
<feature type="non-terminal residue" evidence="4">
    <location>
        <position position="1"/>
    </location>
</feature>
<evidence type="ECO:0000256" key="2">
    <source>
        <dbReference type="ARBA" id="ARBA00022801"/>
    </source>
</evidence>
<reference evidence="4" key="1">
    <citation type="submission" date="2020-02" db="EMBL/GenBank/DDBJ databases">
        <authorList>
            <person name="Gao J."/>
            <person name="Sun J."/>
        </authorList>
    </citation>
    <scope>NUCLEOTIDE SEQUENCE</scope>
    <source>
        <strain evidence="4">602-2</strain>
    </source>
</reference>
<gene>
    <name evidence="4" type="ORF">G5B46_12015</name>
</gene>
<dbReference type="EMBL" id="JAAKGT010000004">
    <property type="protein sequence ID" value="NGM50335.1"/>
    <property type="molecule type" value="Genomic_DNA"/>
</dbReference>
<dbReference type="SUPFAM" id="SSF51556">
    <property type="entry name" value="Metallo-dependent hydrolases"/>
    <property type="match status" value="1"/>
</dbReference>
<dbReference type="Pfam" id="PF01979">
    <property type="entry name" value="Amidohydro_1"/>
    <property type="match status" value="1"/>
</dbReference>